<evidence type="ECO:0000313" key="3">
    <source>
        <dbReference type="EMBL" id="QNS05828.1"/>
    </source>
</evidence>
<evidence type="ECO:0000256" key="1">
    <source>
        <dbReference type="SAM" id="MobiDB-lite"/>
    </source>
</evidence>
<dbReference type="AlphaFoldDB" id="A0A7H1BAS3"/>
<keyword evidence="2" id="KW-1133">Transmembrane helix</keyword>
<name>A0A7H1BAS3_9ACTN</name>
<feature type="region of interest" description="Disordered" evidence="1">
    <location>
        <begin position="1"/>
        <end position="23"/>
    </location>
</feature>
<evidence type="ECO:0000313" key="4">
    <source>
        <dbReference type="Proteomes" id="UP000516428"/>
    </source>
</evidence>
<dbReference type="Proteomes" id="UP000516428">
    <property type="component" value="Chromosome"/>
</dbReference>
<keyword evidence="2" id="KW-0812">Transmembrane</keyword>
<dbReference type="EMBL" id="CP061281">
    <property type="protein sequence ID" value="QNS05828.1"/>
    <property type="molecule type" value="Genomic_DNA"/>
</dbReference>
<keyword evidence="4" id="KW-1185">Reference proteome</keyword>
<dbReference type="KEGG" id="sxn:IAG42_21055"/>
<accession>A0A7H1BAS3</accession>
<evidence type="ECO:0008006" key="5">
    <source>
        <dbReference type="Google" id="ProtNLM"/>
    </source>
</evidence>
<protein>
    <recommendedName>
        <fullName evidence="5">DUF916 domain-containing protein</fullName>
    </recommendedName>
</protein>
<feature type="transmembrane region" description="Helical" evidence="2">
    <location>
        <begin position="276"/>
        <end position="300"/>
    </location>
</feature>
<proteinExistence type="predicted"/>
<evidence type="ECO:0000256" key="2">
    <source>
        <dbReference type="SAM" id="Phobius"/>
    </source>
</evidence>
<sequence length="314" mass="32391">MSISGSAAGRDRPRRRRTRRPHRDPYSAWALLGAALLTWGGTTGAAHAAAPSWTITPSAGGAHRPYIYAEGTPGTVLEDKVAVTNPATRPLKITLRAADADNKANGALGLRARAQDTGAWITFAEREVTVPARTRAEIPFTVSVPAGAVPGDHPGAVVASGGGRDAGVSVHLRVSGPTLSALTVERVRARDGAITYDVVNRGNTTLSPRLAVRADGLFGAVLDRAPRALPLELLPGRRVTLTEPWKDAPALDDVDVKVTVTAGGGAGDSATTTARFVPWGALGGGLALLAGGGLAAYGYARRRRPAPDTQGSTS</sequence>
<gene>
    <name evidence="3" type="ORF">IAG42_21055</name>
</gene>
<feature type="compositionally biased region" description="Basic residues" evidence="1">
    <location>
        <begin position="12"/>
        <end position="22"/>
    </location>
</feature>
<dbReference type="RefSeq" id="WP_188338518.1">
    <property type="nucleotide sequence ID" value="NZ_CP061281.1"/>
</dbReference>
<organism evidence="3 4">
    <name type="scientific">Streptomyces xanthii</name>
    <dbReference type="NCBI Taxonomy" id="2768069"/>
    <lineage>
        <taxon>Bacteria</taxon>
        <taxon>Bacillati</taxon>
        <taxon>Actinomycetota</taxon>
        <taxon>Actinomycetes</taxon>
        <taxon>Kitasatosporales</taxon>
        <taxon>Streptomycetaceae</taxon>
        <taxon>Streptomyces</taxon>
    </lineage>
</organism>
<keyword evidence="2" id="KW-0472">Membrane</keyword>
<reference evidence="3 4" key="1">
    <citation type="submission" date="2020-09" db="EMBL/GenBank/DDBJ databases">
        <title>A novel species.</title>
        <authorList>
            <person name="Gao J."/>
        </authorList>
    </citation>
    <scope>NUCLEOTIDE SEQUENCE [LARGE SCALE GENOMIC DNA]</scope>
    <source>
        <strain evidence="3 4">CRXT-Y-14</strain>
    </source>
</reference>